<evidence type="ECO:0000313" key="8">
    <source>
        <dbReference type="Proteomes" id="UP001302719"/>
    </source>
</evidence>
<feature type="domain" description="Ethylene receptor 1-like N-terminal" evidence="6">
    <location>
        <begin position="24"/>
        <end position="115"/>
    </location>
</feature>
<keyword evidence="5" id="KW-0812">Transmembrane</keyword>
<sequence length="201" mass="23221">MSPFLEPLNNFMPHGMCFLWDSSLLWLHVISDSLIALSYCSIPLALWYFTKIGGKLPFKPIIFLFCAFILACGMTHMFNIWTIWKPDYYPEGLGKLFTAVISVITAIALWPLVYKASKLPNSFLLQESNLLMKKEIQTHKTIEAVTRSQSEHLQKANNQLRRLNLHLCDQELRMLELKKEINRLSLATHQPQPYPNISLLT</sequence>
<evidence type="ECO:0000259" key="6">
    <source>
        <dbReference type="Pfam" id="PF25487"/>
    </source>
</evidence>
<keyword evidence="2" id="KW-0479">Metal-binding</keyword>
<keyword evidence="5" id="KW-1133">Transmembrane helix</keyword>
<organism evidence="7 8">
    <name type="scientific">Candidatus Nitrospira allomarina</name>
    <dbReference type="NCBI Taxonomy" id="3020900"/>
    <lineage>
        <taxon>Bacteria</taxon>
        <taxon>Pseudomonadati</taxon>
        <taxon>Nitrospirota</taxon>
        <taxon>Nitrospiria</taxon>
        <taxon>Nitrospirales</taxon>
        <taxon>Nitrospiraceae</taxon>
        <taxon>Nitrospira</taxon>
    </lineage>
</organism>
<evidence type="ECO:0000256" key="1">
    <source>
        <dbReference type="ARBA" id="ARBA00022679"/>
    </source>
</evidence>
<keyword evidence="4" id="KW-0067">ATP-binding</keyword>
<reference evidence="7 8" key="1">
    <citation type="submission" date="2023-01" db="EMBL/GenBank/DDBJ databases">
        <title>Cultivation and genomic characterization of new, ubiquitous marine nitrite-oxidizing bacteria from the Nitrospirales.</title>
        <authorList>
            <person name="Mueller A.J."/>
            <person name="Daebeler A."/>
            <person name="Herbold C.W."/>
            <person name="Kirkegaard R.H."/>
            <person name="Daims H."/>
        </authorList>
    </citation>
    <scope>NUCLEOTIDE SEQUENCE [LARGE SCALE GENOMIC DNA]</scope>
    <source>
        <strain evidence="7 8">VA</strain>
    </source>
</reference>
<evidence type="ECO:0000256" key="3">
    <source>
        <dbReference type="ARBA" id="ARBA00022741"/>
    </source>
</evidence>
<dbReference type="GO" id="GO:0046872">
    <property type="term" value="F:metal ion binding"/>
    <property type="evidence" value="ECO:0007669"/>
    <property type="project" value="UniProtKB-KW"/>
</dbReference>
<keyword evidence="3" id="KW-0547">Nucleotide-binding</keyword>
<feature type="transmembrane region" description="Helical" evidence="5">
    <location>
        <begin position="96"/>
        <end position="114"/>
    </location>
</feature>
<dbReference type="InterPro" id="IPR058544">
    <property type="entry name" value="ETR1_N"/>
</dbReference>
<keyword evidence="5" id="KW-0472">Membrane</keyword>
<evidence type="ECO:0000256" key="5">
    <source>
        <dbReference type="SAM" id="Phobius"/>
    </source>
</evidence>
<gene>
    <name evidence="7" type="ORF">PP769_10940</name>
</gene>
<name>A0AA96G8S3_9BACT</name>
<proteinExistence type="predicted"/>
<dbReference type="GO" id="GO:0016740">
    <property type="term" value="F:transferase activity"/>
    <property type="evidence" value="ECO:0007669"/>
    <property type="project" value="UniProtKB-KW"/>
</dbReference>
<dbReference type="Pfam" id="PF25487">
    <property type="entry name" value="ETR1_N"/>
    <property type="match status" value="1"/>
</dbReference>
<evidence type="ECO:0000256" key="2">
    <source>
        <dbReference type="ARBA" id="ARBA00022723"/>
    </source>
</evidence>
<protein>
    <recommendedName>
        <fullName evidence="6">Ethylene receptor 1-like N-terminal domain-containing protein</fullName>
    </recommendedName>
</protein>
<dbReference type="GO" id="GO:0038199">
    <property type="term" value="F:ethylene receptor activity"/>
    <property type="evidence" value="ECO:0007669"/>
    <property type="project" value="TreeGrafter"/>
</dbReference>
<evidence type="ECO:0000256" key="4">
    <source>
        <dbReference type="ARBA" id="ARBA00022840"/>
    </source>
</evidence>
<keyword evidence="8" id="KW-1185">Reference proteome</keyword>
<accession>A0AA96G8S3</accession>
<dbReference type="PANTHER" id="PTHR24423">
    <property type="entry name" value="TWO-COMPONENT SENSOR HISTIDINE KINASE"/>
    <property type="match status" value="1"/>
</dbReference>
<evidence type="ECO:0000313" key="7">
    <source>
        <dbReference type="EMBL" id="WNM56497.1"/>
    </source>
</evidence>
<dbReference type="AlphaFoldDB" id="A0AA96G8S3"/>
<dbReference type="PANTHER" id="PTHR24423:SF633">
    <property type="entry name" value="ETHYLENE RECEPTOR 2"/>
    <property type="match status" value="1"/>
</dbReference>
<dbReference type="GO" id="GO:0051740">
    <property type="term" value="F:ethylene binding"/>
    <property type="evidence" value="ECO:0007669"/>
    <property type="project" value="TreeGrafter"/>
</dbReference>
<keyword evidence="1" id="KW-0808">Transferase</keyword>
<dbReference type="Proteomes" id="UP001302719">
    <property type="component" value="Chromosome"/>
</dbReference>
<feature type="transmembrane region" description="Helical" evidence="5">
    <location>
        <begin position="61"/>
        <end position="84"/>
    </location>
</feature>
<feature type="transmembrane region" description="Helical" evidence="5">
    <location>
        <begin position="25"/>
        <end position="49"/>
    </location>
</feature>
<dbReference type="EMBL" id="CP116967">
    <property type="protein sequence ID" value="WNM56497.1"/>
    <property type="molecule type" value="Genomic_DNA"/>
</dbReference>
<dbReference type="RefSeq" id="WP_312640089.1">
    <property type="nucleotide sequence ID" value="NZ_CP116967.1"/>
</dbReference>
<dbReference type="KEGG" id="nall:PP769_10940"/>
<dbReference type="GO" id="GO:0005524">
    <property type="term" value="F:ATP binding"/>
    <property type="evidence" value="ECO:0007669"/>
    <property type="project" value="UniProtKB-KW"/>
</dbReference>